<evidence type="ECO:0000313" key="2">
    <source>
        <dbReference type="Proteomes" id="UP000829720"/>
    </source>
</evidence>
<sequence length="125" mass="14655">MADDMDYLESIRFLFDEEDTTAEQDTVTDEAVEANMEDYLEDIRFLFDAEDTTAEQNTMTGEAGEADMEDYLEDIRFLFDGEGVKKVKNFREKVKKMKEGVRRFFSCLWKDARRSFSCCVSVEME</sequence>
<reference evidence="1" key="1">
    <citation type="submission" date="2021-01" db="EMBL/GenBank/DDBJ databases">
        <authorList>
            <person name="Zahm M."/>
            <person name="Roques C."/>
            <person name="Cabau C."/>
            <person name="Klopp C."/>
            <person name="Donnadieu C."/>
            <person name="Jouanno E."/>
            <person name="Lampietro C."/>
            <person name="Louis A."/>
            <person name="Herpin A."/>
            <person name="Echchiki A."/>
            <person name="Berthelot C."/>
            <person name="Parey E."/>
            <person name="Roest-Crollius H."/>
            <person name="Braasch I."/>
            <person name="Postlethwait J."/>
            <person name="Bobe J."/>
            <person name="Montfort J."/>
            <person name="Bouchez O."/>
            <person name="Begum T."/>
            <person name="Mejri S."/>
            <person name="Adams A."/>
            <person name="Chen W.-J."/>
            <person name="Guiguen Y."/>
        </authorList>
    </citation>
    <scope>NUCLEOTIDE SEQUENCE</scope>
    <source>
        <tissue evidence="1">Blood</tissue>
    </source>
</reference>
<evidence type="ECO:0000313" key="1">
    <source>
        <dbReference type="EMBL" id="KAI1901758.1"/>
    </source>
</evidence>
<comment type="caution">
    <text evidence="1">The sequence shown here is derived from an EMBL/GenBank/DDBJ whole genome shotgun (WGS) entry which is preliminary data.</text>
</comment>
<dbReference type="Proteomes" id="UP000829720">
    <property type="component" value="Unassembled WGS sequence"/>
</dbReference>
<dbReference type="AlphaFoldDB" id="A0A8T3E4D8"/>
<protein>
    <submittedName>
        <fullName evidence="1">Uncharacterized protein</fullName>
    </submittedName>
</protein>
<proteinExistence type="predicted"/>
<keyword evidence="2" id="KW-1185">Reference proteome</keyword>
<dbReference type="EMBL" id="JAERUA010000003">
    <property type="protein sequence ID" value="KAI1901758.1"/>
    <property type="molecule type" value="Genomic_DNA"/>
</dbReference>
<organism evidence="1 2">
    <name type="scientific">Albula goreensis</name>
    <dbReference type="NCBI Taxonomy" id="1534307"/>
    <lineage>
        <taxon>Eukaryota</taxon>
        <taxon>Metazoa</taxon>
        <taxon>Chordata</taxon>
        <taxon>Craniata</taxon>
        <taxon>Vertebrata</taxon>
        <taxon>Euteleostomi</taxon>
        <taxon>Actinopterygii</taxon>
        <taxon>Neopterygii</taxon>
        <taxon>Teleostei</taxon>
        <taxon>Albuliformes</taxon>
        <taxon>Albulidae</taxon>
        <taxon>Albula</taxon>
    </lineage>
</organism>
<accession>A0A8T3E4D8</accession>
<name>A0A8T3E4D8_9TELE</name>
<gene>
    <name evidence="1" type="ORF">AGOR_G00037700</name>
</gene>